<comment type="caution">
    <text evidence="8">The sequence shown here is derived from an EMBL/GenBank/DDBJ whole genome shotgun (WGS) entry which is preliminary data.</text>
</comment>
<keyword evidence="4 6" id="KW-0472">Membrane</keyword>
<keyword evidence="9" id="KW-1185">Reference proteome</keyword>
<keyword evidence="2 6" id="KW-0812">Transmembrane</keyword>
<dbReference type="InterPro" id="IPR011701">
    <property type="entry name" value="MFS"/>
</dbReference>
<feature type="transmembrane region" description="Helical" evidence="6">
    <location>
        <begin position="457"/>
        <end position="475"/>
    </location>
</feature>
<feature type="transmembrane region" description="Helical" evidence="6">
    <location>
        <begin position="289"/>
        <end position="311"/>
    </location>
</feature>
<dbReference type="Pfam" id="PF07690">
    <property type="entry name" value="MFS_1"/>
    <property type="match status" value="1"/>
</dbReference>
<gene>
    <name evidence="8" type="ORF">MSPICULIGERA_LOCUS6197</name>
</gene>
<dbReference type="AlphaFoldDB" id="A0AA36FUQ3"/>
<dbReference type="InterPro" id="IPR020846">
    <property type="entry name" value="MFS_dom"/>
</dbReference>
<organism evidence="8 9">
    <name type="scientific">Mesorhabditis spiculigera</name>
    <dbReference type="NCBI Taxonomy" id="96644"/>
    <lineage>
        <taxon>Eukaryota</taxon>
        <taxon>Metazoa</taxon>
        <taxon>Ecdysozoa</taxon>
        <taxon>Nematoda</taxon>
        <taxon>Chromadorea</taxon>
        <taxon>Rhabditida</taxon>
        <taxon>Rhabditina</taxon>
        <taxon>Rhabditomorpha</taxon>
        <taxon>Rhabditoidea</taxon>
        <taxon>Rhabditidae</taxon>
        <taxon>Mesorhabditinae</taxon>
        <taxon>Mesorhabditis</taxon>
    </lineage>
</organism>
<evidence type="ECO:0000256" key="5">
    <source>
        <dbReference type="SAM" id="MobiDB-lite"/>
    </source>
</evidence>
<feature type="transmembrane region" description="Helical" evidence="6">
    <location>
        <begin position="389"/>
        <end position="416"/>
    </location>
</feature>
<feature type="transmembrane region" description="Helical" evidence="6">
    <location>
        <begin position="360"/>
        <end position="383"/>
    </location>
</feature>
<dbReference type="InterPro" id="IPR036259">
    <property type="entry name" value="MFS_trans_sf"/>
</dbReference>
<feature type="non-terminal residue" evidence="8">
    <location>
        <position position="599"/>
    </location>
</feature>
<dbReference type="PANTHER" id="PTHR11662:SF442">
    <property type="entry name" value="MAJOR FACILITATOR SUPERFAMILY (MFS) PROFILE DOMAIN-CONTAINING PROTEIN"/>
    <property type="match status" value="1"/>
</dbReference>
<dbReference type="EMBL" id="CATQJA010001531">
    <property type="protein sequence ID" value="CAJ0567653.1"/>
    <property type="molecule type" value="Genomic_DNA"/>
</dbReference>
<dbReference type="InterPro" id="IPR050382">
    <property type="entry name" value="MFS_Na/Anion_cotransporter"/>
</dbReference>
<dbReference type="Gene3D" id="1.20.1250.20">
    <property type="entry name" value="MFS general substrate transporter like domains"/>
    <property type="match status" value="2"/>
</dbReference>
<evidence type="ECO:0000256" key="6">
    <source>
        <dbReference type="SAM" id="Phobius"/>
    </source>
</evidence>
<dbReference type="FunFam" id="1.20.1250.20:FF:000355">
    <property type="entry name" value="SLC (SoLute Carrier) homolog"/>
    <property type="match status" value="1"/>
</dbReference>
<evidence type="ECO:0000256" key="3">
    <source>
        <dbReference type="ARBA" id="ARBA00022989"/>
    </source>
</evidence>
<feature type="transmembrane region" description="Helical" evidence="6">
    <location>
        <begin position="221"/>
        <end position="242"/>
    </location>
</feature>
<reference evidence="8" key="1">
    <citation type="submission" date="2023-06" db="EMBL/GenBank/DDBJ databases">
        <authorList>
            <person name="Delattre M."/>
        </authorList>
    </citation>
    <scope>NUCLEOTIDE SEQUENCE</scope>
    <source>
        <strain evidence="8">AF72</strain>
    </source>
</reference>
<dbReference type="PROSITE" id="PS50850">
    <property type="entry name" value="MFS"/>
    <property type="match status" value="1"/>
</dbReference>
<dbReference type="GO" id="GO:0006820">
    <property type="term" value="P:monoatomic anion transport"/>
    <property type="evidence" value="ECO:0007669"/>
    <property type="project" value="TreeGrafter"/>
</dbReference>
<feature type="region of interest" description="Disordered" evidence="5">
    <location>
        <begin position="564"/>
        <end position="599"/>
    </location>
</feature>
<dbReference type="SUPFAM" id="SSF103473">
    <property type="entry name" value="MFS general substrate transporter"/>
    <property type="match status" value="1"/>
</dbReference>
<evidence type="ECO:0000313" key="8">
    <source>
        <dbReference type="EMBL" id="CAJ0567653.1"/>
    </source>
</evidence>
<evidence type="ECO:0000259" key="7">
    <source>
        <dbReference type="PROSITE" id="PS50850"/>
    </source>
</evidence>
<evidence type="ECO:0000313" key="9">
    <source>
        <dbReference type="Proteomes" id="UP001177023"/>
    </source>
</evidence>
<dbReference type="GO" id="GO:0022857">
    <property type="term" value="F:transmembrane transporter activity"/>
    <property type="evidence" value="ECO:0007669"/>
    <property type="project" value="InterPro"/>
</dbReference>
<dbReference type="GO" id="GO:0016020">
    <property type="term" value="C:membrane"/>
    <property type="evidence" value="ECO:0007669"/>
    <property type="project" value="UniProtKB-SubCell"/>
</dbReference>
<dbReference type="Proteomes" id="UP001177023">
    <property type="component" value="Unassembled WGS sequence"/>
</dbReference>
<accession>A0AA36FUQ3</accession>
<evidence type="ECO:0000256" key="4">
    <source>
        <dbReference type="ARBA" id="ARBA00023136"/>
    </source>
</evidence>
<protein>
    <recommendedName>
        <fullName evidence="7">Major facilitator superfamily (MFS) profile domain-containing protein</fullName>
    </recommendedName>
</protein>
<feature type="transmembrane region" description="Helical" evidence="6">
    <location>
        <begin position="191"/>
        <end position="209"/>
    </location>
</feature>
<feature type="transmembrane region" description="Helical" evidence="6">
    <location>
        <begin position="428"/>
        <end position="445"/>
    </location>
</feature>
<evidence type="ECO:0000256" key="1">
    <source>
        <dbReference type="ARBA" id="ARBA00004141"/>
    </source>
</evidence>
<keyword evidence="3 6" id="KW-1133">Transmembrane helix</keyword>
<name>A0AA36FUQ3_9BILA</name>
<dbReference type="PANTHER" id="PTHR11662">
    <property type="entry name" value="SOLUTE CARRIER FAMILY 17"/>
    <property type="match status" value="1"/>
</dbReference>
<comment type="subcellular location">
    <subcellularLocation>
        <location evidence="1">Membrane</location>
        <topology evidence="1">Multi-pass membrane protein</topology>
    </subcellularLocation>
</comment>
<sequence length="599" mass="65990">MSEALLSPKALEAIRALEESKRNQKLWSREAVRLQTALLLCMAMACNSLMRGSMSLAIVCIVARNVFPTTANNNDTTVAAPAEDRFNREYQVDWTSEEQGRIHTAYYIGAFLAILATDYIIRRYDPKPVLSVALLLNAIGSICAPFSVILLQHHLYLAAVRFLMGFGSGLIAPCGLFIISKWFPMTEKSTAVAVFTTGNQLGIGLSMIFTAKLCQATWGGGWPLAFIGYGLLTLVYVIIWQFRGSSRPRCSKYITATELEYITGRRGIKSRAKSVVLKTPWKEILFSRCVSAICVNAFAQSFVLVAMITYLPKFNQEALGMDVATNGMWCSVPFFVQTATKMLFGMWADAMKKRGCSSTAVTWAFNGVATFAASVFIVAAPLAAASPTLSMLCVCAAMALFGAFVPGYNTAVVCVAPEFTATISSYQQLYSQIGSLLAPFLIGIITRKGTYEEWRTVYLMLAFVLIIAGLFYQIWGHGNAEPWGKNDGSQLTSICIENGELDEKGDAISRQSSRRSLNEINARLANEKPTVRTNRTSRVSYLLDCEANIPETIYELENDVIEEESDLGDEKADKLSAPMTRRRLLSKDPDPEMVNLTGK</sequence>
<proteinExistence type="predicted"/>
<feature type="transmembrane region" description="Helical" evidence="6">
    <location>
        <begin position="155"/>
        <end position="179"/>
    </location>
</feature>
<evidence type="ECO:0000256" key="2">
    <source>
        <dbReference type="ARBA" id="ARBA00022692"/>
    </source>
</evidence>
<feature type="transmembrane region" description="Helical" evidence="6">
    <location>
        <begin position="128"/>
        <end position="149"/>
    </location>
</feature>
<feature type="domain" description="Major facilitator superfamily (MFS) profile" evidence="7">
    <location>
        <begin position="61"/>
        <end position="480"/>
    </location>
</feature>